<gene>
    <name evidence="2" type="ORF">SAMN04490178_12161</name>
</gene>
<dbReference type="AlphaFoldDB" id="A0A1H8XBM0"/>
<dbReference type="PANTHER" id="PTHR34818">
    <property type="entry name" value="PROTEIN BLI-3"/>
    <property type="match status" value="1"/>
</dbReference>
<dbReference type="SUPFAM" id="SSF50475">
    <property type="entry name" value="FMN-binding split barrel"/>
    <property type="match status" value="1"/>
</dbReference>
<dbReference type="InterPro" id="IPR011576">
    <property type="entry name" value="Pyridox_Oxase_N"/>
</dbReference>
<dbReference type="PANTHER" id="PTHR34818:SF1">
    <property type="entry name" value="PROTEIN BLI-3"/>
    <property type="match status" value="1"/>
</dbReference>
<accession>A0A1H8XBM0</accession>
<protein>
    <submittedName>
        <fullName evidence="2">General stress protein 26</fullName>
    </submittedName>
</protein>
<dbReference type="Proteomes" id="UP000198847">
    <property type="component" value="Unassembled WGS sequence"/>
</dbReference>
<organism evidence="2 3">
    <name type="scientific">Propionispora vibrioides</name>
    <dbReference type="NCBI Taxonomy" id="112903"/>
    <lineage>
        <taxon>Bacteria</taxon>
        <taxon>Bacillati</taxon>
        <taxon>Bacillota</taxon>
        <taxon>Negativicutes</taxon>
        <taxon>Selenomonadales</taxon>
        <taxon>Sporomusaceae</taxon>
        <taxon>Propionispora</taxon>
    </lineage>
</organism>
<dbReference type="EMBL" id="FODY01000021">
    <property type="protein sequence ID" value="SEP36678.1"/>
    <property type="molecule type" value="Genomic_DNA"/>
</dbReference>
<dbReference type="STRING" id="112903.SAMN04490178_12161"/>
<keyword evidence="3" id="KW-1185">Reference proteome</keyword>
<name>A0A1H8XBM0_9FIRM</name>
<feature type="domain" description="Pyridoxamine 5'-phosphate oxidase N-terminal" evidence="1">
    <location>
        <begin position="7"/>
        <end position="127"/>
    </location>
</feature>
<dbReference type="OrthoDB" id="1954371at2"/>
<reference evidence="2 3" key="1">
    <citation type="submission" date="2016-10" db="EMBL/GenBank/DDBJ databases">
        <authorList>
            <person name="de Groot N.N."/>
        </authorList>
    </citation>
    <scope>NUCLEOTIDE SEQUENCE [LARGE SCALE GENOMIC DNA]</scope>
    <source>
        <strain evidence="2 3">DSM 13305</strain>
    </source>
</reference>
<dbReference type="InterPro" id="IPR052917">
    <property type="entry name" value="Stress-Dev_Protein"/>
</dbReference>
<dbReference type="RefSeq" id="WP_091749483.1">
    <property type="nucleotide sequence ID" value="NZ_FODY01000021.1"/>
</dbReference>
<dbReference type="Gene3D" id="2.30.110.10">
    <property type="entry name" value="Electron Transport, Fmn-binding Protein, Chain A"/>
    <property type="match status" value="1"/>
</dbReference>
<evidence type="ECO:0000259" key="1">
    <source>
        <dbReference type="Pfam" id="PF01243"/>
    </source>
</evidence>
<dbReference type="InterPro" id="IPR012349">
    <property type="entry name" value="Split_barrel_FMN-bd"/>
</dbReference>
<proteinExistence type="predicted"/>
<evidence type="ECO:0000313" key="3">
    <source>
        <dbReference type="Proteomes" id="UP000198847"/>
    </source>
</evidence>
<evidence type="ECO:0000313" key="2">
    <source>
        <dbReference type="EMBL" id="SEP36678.1"/>
    </source>
</evidence>
<dbReference type="Pfam" id="PF01243">
    <property type="entry name" value="PNPOx_N"/>
    <property type="match status" value="1"/>
</dbReference>
<sequence length="139" mass="16020">MRNVEKTIGNLIDKQSIAFIGSVDDEGFPHMKAMLAPRQRAGLKEFYLTTNTSSLRVRQYRENSKASLYFCDRRFFRGVMLKGRMEVLEDAAAKAMIWREGDTLYYPLGITDPDYCVLRFVAEAGRYYSNFASESFVVE</sequence>